<feature type="domain" description="Mediator complex subunit Med1" evidence="10">
    <location>
        <begin position="51"/>
        <end position="414"/>
    </location>
</feature>
<comment type="subcellular location">
    <subcellularLocation>
        <location evidence="1 9">Nucleus</location>
    </subcellularLocation>
</comment>
<dbReference type="Pfam" id="PF10744">
    <property type="entry name" value="Med1"/>
    <property type="match status" value="1"/>
</dbReference>
<evidence type="ECO:0000256" key="8">
    <source>
        <dbReference type="ARBA" id="ARBA00031254"/>
    </source>
</evidence>
<feature type="non-terminal residue" evidence="11">
    <location>
        <position position="1"/>
    </location>
</feature>
<dbReference type="GO" id="GO:0045944">
    <property type="term" value="P:positive regulation of transcription by RNA polymerase II"/>
    <property type="evidence" value="ECO:0007669"/>
    <property type="project" value="UniProtKB-ARBA"/>
</dbReference>
<name>A0A093N7Q3_PYGAD</name>
<keyword evidence="4 9" id="KW-0805">Transcription regulation</keyword>
<keyword evidence="5 9" id="KW-0010">Activator</keyword>
<evidence type="ECO:0000256" key="6">
    <source>
        <dbReference type="ARBA" id="ARBA00023163"/>
    </source>
</evidence>
<organism evidence="11 12">
    <name type="scientific">Pygoscelis adeliae</name>
    <name type="common">Adelie penguin</name>
    <dbReference type="NCBI Taxonomy" id="9238"/>
    <lineage>
        <taxon>Eukaryota</taxon>
        <taxon>Metazoa</taxon>
        <taxon>Chordata</taxon>
        <taxon>Craniata</taxon>
        <taxon>Vertebrata</taxon>
        <taxon>Euteleostomi</taxon>
        <taxon>Archelosauria</taxon>
        <taxon>Archosauria</taxon>
        <taxon>Dinosauria</taxon>
        <taxon>Saurischia</taxon>
        <taxon>Theropoda</taxon>
        <taxon>Coelurosauria</taxon>
        <taxon>Aves</taxon>
        <taxon>Neognathae</taxon>
        <taxon>Neoaves</taxon>
        <taxon>Aequornithes</taxon>
        <taxon>Sphenisciformes</taxon>
        <taxon>Spheniscidae</taxon>
        <taxon>Pygoscelis</taxon>
    </lineage>
</organism>
<evidence type="ECO:0000313" key="12">
    <source>
        <dbReference type="Proteomes" id="UP000054081"/>
    </source>
</evidence>
<evidence type="ECO:0000256" key="7">
    <source>
        <dbReference type="ARBA" id="ARBA00023242"/>
    </source>
</evidence>
<keyword evidence="6 9" id="KW-0804">Transcription</keyword>
<dbReference type="AlphaFoldDB" id="A0A093N7Q3"/>
<dbReference type="GO" id="GO:0097067">
    <property type="term" value="P:cellular response to thyroid hormone stimulus"/>
    <property type="evidence" value="ECO:0007669"/>
    <property type="project" value="TreeGrafter"/>
</dbReference>
<dbReference type="GO" id="GO:0042809">
    <property type="term" value="F:nuclear vitamin D receptor binding"/>
    <property type="evidence" value="ECO:0007669"/>
    <property type="project" value="TreeGrafter"/>
</dbReference>
<proteinExistence type="inferred from homology"/>
<keyword evidence="7 9" id="KW-0539">Nucleus</keyword>
<evidence type="ECO:0000256" key="1">
    <source>
        <dbReference type="ARBA" id="ARBA00004123"/>
    </source>
</evidence>
<evidence type="ECO:0000256" key="3">
    <source>
        <dbReference type="ARBA" id="ARBA00020612"/>
    </source>
</evidence>
<dbReference type="PANTHER" id="PTHR12881:SF10">
    <property type="entry name" value="MEDIATOR OF RNA POLYMERASE II TRANSCRIPTION SUBUNIT 1"/>
    <property type="match status" value="1"/>
</dbReference>
<sequence length="511" mass="56925">ISTNALMEQLHLKYQQKPWTETLKLVHFCMDKPLQGRVSSAPDGPLVSCMEKIQRTLNAKSLFSVMNRLESLSKQKGLNAHISPSGTACYITSDMFYIEVQLEKDGQVMDVKLAHLGEAPVVCDDLVQHLRMKNYDAFGKILEDLANLYQIPGNSEMKAKGYLALQALEKDLYSMSLLDRAQDVNRVTEVLHGKVGHLVPRTGGTSMNIEFYISPYQVLEAELNPGSQVCGTKTVVTVEGTDTLHKLPLSPLLVDSQAGEDGNPAFLPLTDELSMDLPAFFVLKFHQPIPMSSSSIEEIQRLTGICNKMLIQKIHLVSGIQITGLKLAPLYELIVQSTLKEKCSEDLSTHKFCFFVSLPDCPKHCYFINKGSEKSDLTGALVSKIPFSHPKCVHGVIEILRHQVAYNSLISSCVSEKHVNEDDSELLYFEVVPHKNTSFSVFFLHPVKENLACVIIDVVTSREVQCHLHLNPQDPTLNSSDDFIARAVKRCMSVPVVMRAIFRNAAKVKAD</sequence>
<evidence type="ECO:0000256" key="2">
    <source>
        <dbReference type="ARBA" id="ARBA00006210"/>
    </source>
</evidence>
<evidence type="ECO:0000256" key="4">
    <source>
        <dbReference type="ARBA" id="ARBA00023015"/>
    </source>
</evidence>
<dbReference type="GO" id="GO:0003712">
    <property type="term" value="F:transcription coregulator activity"/>
    <property type="evidence" value="ECO:0007669"/>
    <property type="project" value="InterPro"/>
</dbReference>
<comment type="similarity">
    <text evidence="2 9">Belongs to the Mediator complex subunit 1 family.</text>
</comment>
<keyword evidence="12" id="KW-1185">Reference proteome</keyword>
<comment type="function">
    <text evidence="9">Component of the Mediator complex, a coactivator involved in the regulated transcription of nearly all RNA polymerase II-dependent genes. Mediator functions as a bridge to convey information from gene-specific regulatory proteins to the basal RNA polymerase II transcription machinery. Mediator is recruited to promoters by direct interactions with regulatory proteins and serves as a scaffold for the assembly of a functional preinitiation complex with RNA polymerase II and the general transcription factors.</text>
</comment>
<accession>A0A093N7Q3</accession>
<feature type="non-terminal residue" evidence="11">
    <location>
        <position position="511"/>
    </location>
</feature>
<evidence type="ECO:0000259" key="10">
    <source>
        <dbReference type="Pfam" id="PF10744"/>
    </source>
</evidence>
<reference evidence="11 12" key="1">
    <citation type="submission" date="2014-04" db="EMBL/GenBank/DDBJ databases">
        <title>Genome evolution of avian class.</title>
        <authorList>
            <person name="Zhang G."/>
            <person name="Li C."/>
        </authorList>
    </citation>
    <scope>NUCLEOTIDE SEQUENCE [LARGE SCALE GENOMIC DNA]</scope>
    <source>
        <strain evidence="11">BGI_AS28</strain>
    </source>
</reference>
<gene>
    <name evidence="11" type="ORF">AS28_09798</name>
</gene>
<dbReference type="EMBL" id="KL224554">
    <property type="protein sequence ID" value="KFW61063.1"/>
    <property type="molecule type" value="Genomic_DNA"/>
</dbReference>
<dbReference type="GO" id="GO:0016592">
    <property type="term" value="C:mediator complex"/>
    <property type="evidence" value="ECO:0007669"/>
    <property type="project" value="InterPro"/>
</dbReference>
<evidence type="ECO:0000313" key="11">
    <source>
        <dbReference type="EMBL" id="KFW61063.1"/>
    </source>
</evidence>
<dbReference type="InterPro" id="IPR051999">
    <property type="entry name" value="Mediator_complex_subunit_1"/>
</dbReference>
<dbReference type="GO" id="GO:0046966">
    <property type="term" value="F:nuclear thyroid hormone receptor binding"/>
    <property type="evidence" value="ECO:0007669"/>
    <property type="project" value="TreeGrafter"/>
</dbReference>
<evidence type="ECO:0000256" key="5">
    <source>
        <dbReference type="ARBA" id="ARBA00023159"/>
    </source>
</evidence>
<dbReference type="PANTHER" id="PTHR12881">
    <property type="entry name" value="MEDIATOR OF RNA POLYMERASE II TRANSCRIPTION SUBUNIT 1"/>
    <property type="match status" value="1"/>
</dbReference>
<dbReference type="GO" id="GO:0042974">
    <property type="term" value="F:nuclear retinoic acid receptor binding"/>
    <property type="evidence" value="ECO:0007669"/>
    <property type="project" value="TreeGrafter"/>
</dbReference>
<protein>
    <recommendedName>
        <fullName evidence="3 9">Mediator of RNA polymerase II transcription subunit 1</fullName>
    </recommendedName>
    <alternativeName>
        <fullName evidence="8 9">Mediator complex subunit 1</fullName>
    </alternativeName>
</protein>
<evidence type="ECO:0000256" key="9">
    <source>
        <dbReference type="RuleBase" id="RU364059"/>
    </source>
</evidence>
<dbReference type="InterPro" id="IPR019680">
    <property type="entry name" value="Mediator_Med1"/>
</dbReference>
<dbReference type="STRING" id="9238.A0A093N7Q3"/>
<dbReference type="Proteomes" id="UP000054081">
    <property type="component" value="Unassembled WGS sequence"/>
</dbReference>